<dbReference type="EMBL" id="CALNXI010000012">
    <property type="protein sequence ID" value="CAH3014621.1"/>
    <property type="molecule type" value="Genomic_DNA"/>
</dbReference>
<organism evidence="1 2">
    <name type="scientific">Porites evermanni</name>
    <dbReference type="NCBI Taxonomy" id="104178"/>
    <lineage>
        <taxon>Eukaryota</taxon>
        <taxon>Metazoa</taxon>
        <taxon>Cnidaria</taxon>
        <taxon>Anthozoa</taxon>
        <taxon>Hexacorallia</taxon>
        <taxon>Scleractinia</taxon>
        <taxon>Fungiina</taxon>
        <taxon>Poritidae</taxon>
        <taxon>Porites</taxon>
    </lineage>
</organism>
<evidence type="ECO:0000313" key="1">
    <source>
        <dbReference type="EMBL" id="CAH3014621.1"/>
    </source>
</evidence>
<gene>
    <name evidence="1" type="ORF">PEVE_00003385</name>
</gene>
<name>A0ABN8LEU8_9CNID</name>
<keyword evidence="2" id="KW-1185">Reference proteome</keyword>
<protein>
    <submittedName>
        <fullName evidence="1">Uncharacterized protein</fullName>
    </submittedName>
</protein>
<proteinExistence type="predicted"/>
<comment type="caution">
    <text evidence="1">The sequence shown here is derived from an EMBL/GenBank/DDBJ whole genome shotgun (WGS) entry which is preliminary data.</text>
</comment>
<dbReference type="Proteomes" id="UP001159427">
    <property type="component" value="Unassembled WGS sequence"/>
</dbReference>
<accession>A0ABN8LEU8</accession>
<reference evidence="1 2" key="1">
    <citation type="submission" date="2022-05" db="EMBL/GenBank/DDBJ databases">
        <authorList>
            <consortium name="Genoscope - CEA"/>
            <person name="William W."/>
        </authorList>
    </citation>
    <scope>NUCLEOTIDE SEQUENCE [LARGE SCALE GENOMIC DNA]</scope>
</reference>
<sequence>MALRNAILLGLKNPKVYQKCLEEDQDLLTAERVVEIATLLYNSDSKPAHPRSQCPAKDVTSHKCRKKGNYKKCCKSKTGKQGTTGEPRQVQVHGLQAPLTGVNKPTCEVLDDAVILNGKSHSLPITKEYVLSEF</sequence>
<evidence type="ECO:0000313" key="2">
    <source>
        <dbReference type="Proteomes" id="UP001159427"/>
    </source>
</evidence>